<dbReference type="AlphaFoldDB" id="A0A6M3LRN4"/>
<accession>A0A6M3LRN4</accession>
<reference evidence="1" key="1">
    <citation type="submission" date="2020-03" db="EMBL/GenBank/DDBJ databases">
        <title>The deep terrestrial virosphere.</title>
        <authorList>
            <person name="Holmfeldt K."/>
            <person name="Nilsson E."/>
            <person name="Simone D."/>
            <person name="Lopez-Fernandez M."/>
            <person name="Wu X."/>
            <person name="de Brujin I."/>
            <person name="Lundin D."/>
            <person name="Andersson A."/>
            <person name="Bertilsson S."/>
            <person name="Dopson M."/>
        </authorList>
    </citation>
    <scope>NUCLEOTIDE SEQUENCE</scope>
    <source>
        <strain evidence="1">MM415B05737</strain>
    </source>
</reference>
<protein>
    <submittedName>
        <fullName evidence="1">Uncharacterized protein</fullName>
    </submittedName>
</protein>
<proteinExistence type="predicted"/>
<evidence type="ECO:0000313" key="1">
    <source>
        <dbReference type="EMBL" id="QJA98056.1"/>
    </source>
</evidence>
<sequence>MNDATFFDIIDRQYKSCLRTLESPAKKRTAGDDDRLIQFKKVAAHRRITPEQALGGMMSKHTSDLYDLIDGTHLKIDDVRVWKEIITDHINYLYLLRGLVEERFGKKEE</sequence>
<organism evidence="1">
    <name type="scientific">viral metagenome</name>
    <dbReference type="NCBI Taxonomy" id="1070528"/>
    <lineage>
        <taxon>unclassified sequences</taxon>
        <taxon>metagenomes</taxon>
        <taxon>organismal metagenomes</taxon>
    </lineage>
</organism>
<name>A0A6M3LRN4_9ZZZZ</name>
<dbReference type="EMBL" id="MT143549">
    <property type="protein sequence ID" value="QJA98056.1"/>
    <property type="molecule type" value="Genomic_DNA"/>
</dbReference>
<gene>
    <name evidence="1" type="ORF">MM415B05737_0002</name>
</gene>